<reference evidence="3" key="2">
    <citation type="submission" date="2022-04" db="EMBL/GenBank/DDBJ databases">
        <title>Sequencing and genomic assembly of Halococcus dombrowskii.</title>
        <authorList>
            <person name="Lim S.W."/>
            <person name="MacLea K.S."/>
        </authorList>
    </citation>
    <scope>NUCLEOTIDE SEQUENCE</scope>
    <source>
        <strain evidence="3">H4</strain>
        <plasmid evidence="3">unnamed4</plasmid>
    </source>
</reference>
<dbReference type="GeneID" id="71763975"/>
<reference evidence="2" key="3">
    <citation type="submission" date="2023-12" db="EMBL/GenBank/DDBJ databases">
        <authorList>
            <person name="Sun Q."/>
            <person name="Inoue M."/>
        </authorList>
    </citation>
    <scope>NUCLEOTIDE SEQUENCE</scope>
    <source>
        <strain evidence="2">JCM 12289</strain>
    </source>
</reference>
<gene>
    <name evidence="2" type="ORF">GCM10008985_30010</name>
    <name evidence="3" type="ORF">MUK72_18965</name>
</gene>
<feature type="compositionally biased region" description="Basic and acidic residues" evidence="1">
    <location>
        <begin position="7"/>
        <end position="20"/>
    </location>
</feature>
<reference evidence="2" key="1">
    <citation type="journal article" date="2014" name="Int. J. Syst. Evol. Microbiol.">
        <title>Complete genome sequence of Corynebacterium casei LMG S-19264T (=DSM 44701T), isolated from a smear-ripened cheese.</title>
        <authorList>
            <consortium name="US DOE Joint Genome Institute (JGI-PGF)"/>
            <person name="Walter F."/>
            <person name="Albersmeier A."/>
            <person name="Kalinowski J."/>
            <person name="Ruckert C."/>
        </authorList>
    </citation>
    <scope>NUCLEOTIDE SEQUENCE</scope>
    <source>
        <strain evidence="2">JCM 12289</strain>
    </source>
</reference>
<dbReference type="Pfam" id="PF25212">
    <property type="entry name" value="HVO_A0114"/>
    <property type="match status" value="1"/>
</dbReference>
<dbReference type="Proteomes" id="UP001500962">
    <property type="component" value="Unassembled WGS sequence"/>
</dbReference>
<feature type="region of interest" description="Disordered" evidence="1">
    <location>
        <begin position="1"/>
        <end position="56"/>
    </location>
</feature>
<geneLocation type="plasmid" evidence="3 4">
    <name>unnamed4</name>
</geneLocation>
<proteinExistence type="predicted"/>
<evidence type="ECO:0000313" key="3">
    <source>
        <dbReference type="EMBL" id="UOO97239.1"/>
    </source>
</evidence>
<dbReference type="RefSeq" id="WP_244706706.1">
    <property type="nucleotide sequence ID" value="NZ_BAAADN010000048.1"/>
</dbReference>
<evidence type="ECO:0000256" key="1">
    <source>
        <dbReference type="SAM" id="MobiDB-lite"/>
    </source>
</evidence>
<dbReference type="Gene3D" id="1.10.10.10">
    <property type="entry name" value="Winged helix-like DNA-binding domain superfamily/Winged helix DNA-binding domain"/>
    <property type="match status" value="1"/>
</dbReference>
<dbReference type="EMBL" id="BAAADN010000048">
    <property type="protein sequence ID" value="GAA0471071.1"/>
    <property type="molecule type" value="Genomic_DNA"/>
</dbReference>
<accession>A0AAV3SK82</accession>
<protein>
    <submittedName>
        <fullName evidence="3">Helix-turn-helix domain-containing protein</fullName>
    </submittedName>
</protein>
<keyword evidence="4" id="KW-1185">Reference proteome</keyword>
<organism evidence="2 5">
    <name type="scientific">Halococcus dombrowskii</name>
    <dbReference type="NCBI Taxonomy" id="179637"/>
    <lineage>
        <taxon>Archaea</taxon>
        <taxon>Methanobacteriati</taxon>
        <taxon>Methanobacteriota</taxon>
        <taxon>Stenosarchaea group</taxon>
        <taxon>Halobacteria</taxon>
        <taxon>Halobacteriales</taxon>
        <taxon>Halococcaceae</taxon>
        <taxon>Halococcus</taxon>
    </lineage>
</organism>
<feature type="compositionally biased region" description="Acidic residues" evidence="1">
    <location>
        <begin position="38"/>
        <end position="47"/>
    </location>
</feature>
<sequence length="150" mass="16689">MTENDTENGREQKSKEHAGTHPDSVPDEWARTLRVTVESDEQSDEDGTDHPTLSFPDVDTATAVFTDSTLALLRALNVHEPASIREAARLVDRDKKNVHDQLRKLAAHGIVEFVEEGNAKRPIVAYDQIVFDFSVSLKSERDHTDEPAAA</sequence>
<dbReference type="CDD" id="cd00090">
    <property type="entry name" value="HTH_ARSR"/>
    <property type="match status" value="1"/>
</dbReference>
<evidence type="ECO:0000313" key="2">
    <source>
        <dbReference type="EMBL" id="GAA0471071.1"/>
    </source>
</evidence>
<dbReference type="SUPFAM" id="SSF46785">
    <property type="entry name" value="Winged helix' DNA-binding domain"/>
    <property type="match status" value="1"/>
</dbReference>
<evidence type="ECO:0000313" key="4">
    <source>
        <dbReference type="Proteomes" id="UP000830542"/>
    </source>
</evidence>
<dbReference type="Proteomes" id="UP000830542">
    <property type="component" value="Plasmid unnamed4"/>
</dbReference>
<dbReference type="InterPro" id="IPR036390">
    <property type="entry name" value="WH_DNA-bd_sf"/>
</dbReference>
<dbReference type="EMBL" id="CP095009">
    <property type="protein sequence ID" value="UOO97239.1"/>
    <property type="molecule type" value="Genomic_DNA"/>
</dbReference>
<evidence type="ECO:0000313" key="5">
    <source>
        <dbReference type="Proteomes" id="UP001500962"/>
    </source>
</evidence>
<dbReference type="KEGG" id="hdo:MUK72_18965"/>
<dbReference type="AlphaFoldDB" id="A0AAV3SK82"/>
<keyword evidence="3" id="KW-0614">Plasmid</keyword>
<dbReference type="InterPro" id="IPR011991">
    <property type="entry name" value="ArsR-like_HTH"/>
</dbReference>
<dbReference type="InterPro" id="IPR036388">
    <property type="entry name" value="WH-like_DNA-bd_sf"/>
</dbReference>
<name>A0AAV3SK82_HALDO</name>